<dbReference type="InterPro" id="IPR012337">
    <property type="entry name" value="RNaseH-like_sf"/>
</dbReference>
<gene>
    <name evidence="2" type="ORF">MGAL_10B093707</name>
</gene>
<sequence length="139" mass="15880">MDKSNEEYCESCYGCQLVANPDKPEPMIRTSLPSIPWEQISADFLRPLPSGEYVFTVVDFFSRWLEVTIMSKSTSADRIVDALDNMFTIHGLHISIATDYGPQFISDTFKQYLEQNGIVRRGITPLWPAANGEIERQKR</sequence>
<dbReference type="PROSITE" id="PS50994">
    <property type="entry name" value="INTEGRASE"/>
    <property type="match status" value="1"/>
</dbReference>
<dbReference type="GO" id="GO:0015074">
    <property type="term" value="P:DNA integration"/>
    <property type="evidence" value="ECO:0007669"/>
    <property type="project" value="InterPro"/>
</dbReference>
<dbReference type="OrthoDB" id="6141416at2759"/>
<dbReference type="InterPro" id="IPR036397">
    <property type="entry name" value="RNaseH_sf"/>
</dbReference>
<proteinExistence type="predicted"/>
<dbReference type="Gene3D" id="3.30.420.10">
    <property type="entry name" value="Ribonuclease H-like superfamily/Ribonuclease H"/>
    <property type="match status" value="1"/>
</dbReference>
<feature type="domain" description="Integrase catalytic" evidence="1">
    <location>
        <begin position="32"/>
        <end position="139"/>
    </location>
</feature>
<reference evidence="2" key="1">
    <citation type="submission" date="2018-11" db="EMBL/GenBank/DDBJ databases">
        <authorList>
            <person name="Alioto T."/>
            <person name="Alioto T."/>
        </authorList>
    </citation>
    <scope>NUCLEOTIDE SEQUENCE</scope>
</reference>
<keyword evidence="3" id="KW-1185">Reference proteome</keyword>
<dbReference type="AlphaFoldDB" id="A0A8B6DEP2"/>
<comment type="caution">
    <text evidence="2">The sequence shown here is derived from an EMBL/GenBank/DDBJ whole genome shotgun (WGS) entry which is preliminary data.</text>
</comment>
<dbReference type="Proteomes" id="UP000596742">
    <property type="component" value="Unassembled WGS sequence"/>
</dbReference>
<organism evidence="2 3">
    <name type="scientific">Mytilus galloprovincialis</name>
    <name type="common">Mediterranean mussel</name>
    <dbReference type="NCBI Taxonomy" id="29158"/>
    <lineage>
        <taxon>Eukaryota</taxon>
        <taxon>Metazoa</taxon>
        <taxon>Spiralia</taxon>
        <taxon>Lophotrochozoa</taxon>
        <taxon>Mollusca</taxon>
        <taxon>Bivalvia</taxon>
        <taxon>Autobranchia</taxon>
        <taxon>Pteriomorphia</taxon>
        <taxon>Mytilida</taxon>
        <taxon>Mytiloidea</taxon>
        <taxon>Mytilidae</taxon>
        <taxon>Mytilinae</taxon>
        <taxon>Mytilus</taxon>
    </lineage>
</organism>
<evidence type="ECO:0000259" key="1">
    <source>
        <dbReference type="PROSITE" id="PS50994"/>
    </source>
</evidence>
<dbReference type="EMBL" id="UYJE01003285">
    <property type="protein sequence ID" value="VDI17946.1"/>
    <property type="molecule type" value="Genomic_DNA"/>
</dbReference>
<dbReference type="SUPFAM" id="SSF53098">
    <property type="entry name" value="Ribonuclease H-like"/>
    <property type="match status" value="1"/>
</dbReference>
<dbReference type="PANTHER" id="PTHR37984:SF11">
    <property type="entry name" value="INTEGRASE CATALYTIC DOMAIN-CONTAINING PROTEIN"/>
    <property type="match status" value="1"/>
</dbReference>
<dbReference type="GO" id="GO:0003676">
    <property type="term" value="F:nucleic acid binding"/>
    <property type="evidence" value="ECO:0007669"/>
    <property type="project" value="InterPro"/>
</dbReference>
<dbReference type="Pfam" id="PF00665">
    <property type="entry name" value="rve"/>
    <property type="match status" value="1"/>
</dbReference>
<evidence type="ECO:0000313" key="3">
    <source>
        <dbReference type="Proteomes" id="UP000596742"/>
    </source>
</evidence>
<dbReference type="PANTHER" id="PTHR37984">
    <property type="entry name" value="PROTEIN CBG26694"/>
    <property type="match status" value="1"/>
</dbReference>
<dbReference type="InterPro" id="IPR050951">
    <property type="entry name" value="Retrovirus_Pol_polyprotein"/>
</dbReference>
<accession>A0A8B6DEP2</accession>
<name>A0A8B6DEP2_MYTGA</name>
<dbReference type="InterPro" id="IPR001584">
    <property type="entry name" value="Integrase_cat-core"/>
</dbReference>
<protein>
    <recommendedName>
        <fullName evidence="1">Integrase catalytic domain-containing protein</fullName>
    </recommendedName>
</protein>
<evidence type="ECO:0000313" key="2">
    <source>
        <dbReference type="EMBL" id="VDI17946.1"/>
    </source>
</evidence>